<dbReference type="SUPFAM" id="SSF53474">
    <property type="entry name" value="alpha/beta-Hydrolases"/>
    <property type="match status" value="1"/>
</dbReference>
<dbReference type="PANTHER" id="PTHR10655">
    <property type="entry name" value="LYSOPHOSPHOLIPASE-RELATED"/>
    <property type="match status" value="1"/>
</dbReference>
<evidence type="ECO:0000313" key="4">
    <source>
        <dbReference type="EMBL" id="GGB37369.1"/>
    </source>
</evidence>
<dbReference type="Gene3D" id="3.40.50.1820">
    <property type="entry name" value="alpha/beta hydrolase"/>
    <property type="match status" value="1"/>
</dbReference>
<dbReference type="PANTHER" id="PTHR10655:SF17">
    <property type="entry name" value="LYSOPHOSPHOLIPASE-LIKE PROTEIN 1"/>
    <property type="match status" value="1"/>
</dbReference>
<keyword evidence="5" id="KW-1185">Reference proteome</keyword>
<comment type="caution">
    <text evidence="4">The sequence shown here is derived from an EMBL/GenBank/DDBJ whole genome shotgun (WGS) entry which is preliminary data.</text>
</comment>
<evidence type="ECO:0000313" key="5">
    <source>
        <dbReference type="Proteomes" id="UP000603352"/>
    </source>
</evidence>
<dbReference type="Pfam" id="PF02230">
    <property type="entry name" value="Abhydrolase_2"/>
    <property type="match status" value="1"/>
</dbReference>
<dbReference type="EMBL" id="BMDZ01000017">
    <property type="protein sequence ID" value="GGB37369.1"/>
    <property type="molecule type" value="Genomic_DNA"/>
</dbReference>
<protein>
    <submittedName>
        <fullName evidence="4">Phospholipase</fullName>
    </submittedName>
</protein>
<dbReference type="InterPro" id="IPR029058">
    <property type="entry name" value="AB_hydrolase_fold"/>
</dbReference>
<comment type="similarity">
    <text evidence="1">Belongs to the AB hydrolase superfamily. AB hydrolase 2 family.</text>
</comment>
<dbReference type="RefSeq" id="WP_372402642.1">
    <property type="nucleotide sequence ID" value="NZ_CP121009.1"/>
</dbReference>
<gene>
    <name evidence="4" type="ORF">GCM10011505_18530</name>
</gene>
<reference evidence="5" key="1">
    <citation type="journal article" date="2019" name="Int. J. Syst. Evol. Microbiol.">
        <title>The Global Catalogue of Microorganisms (GCM) 10K type strain sequencing project: providing services to taxonomists for standard genome sequencing and annotation.</title>
        <authorList>
            <consortium name="The Broad Institute Genomics Platform"/>
            <consortium name="The Broad Institute Genome Sequencing Center for Infectious Disease"/>
            <person name="Wu L."/>
            <person name="Ma J."/>
        </authorList>
    </citation>
    <scope>NUCLEOTIDE SEQUENCE [LARGE SCALE GENOMIC DNA]</scope>
    <source>
        <strain evidence="5">CGMCC 1.10188</strain>
    </source>
</reference>
<sequence length="221" mass="22925">MPDVPQPALVIMLHGVGSNGADLEPLGRFWQAVLPGAMFVSPDAPEPFDQVPPGQIPPDMAGAGARAFQWFSIGAISPDDRARRLAAARSGFDRLITAIIADHGFTDRHDRVALVGFSQGSMMLLDAIASGRWTVGAGIAFSGRLVTPDPLTPGSTPLLLIHGEADPVVPADETRQAARRLHAAGADVTAGLEPGLVHTISQAGAAEAGRFLARHLGPASA</sequence>
<organism evidence="4 5">
    <name type="scientific">Tistrella bauzanensis</name>
    <dbReference type="NCBI Taxonomy" id="657419"/>
    <lineage>
        <taxon>Bacteria</taxon>
        <taxon>Pseudomonadati</taxon>
        <taxon>Pseudomonadota</taxon>
        <taxon>Alphaproteobacteria</taxon>
        <taxon>Geminicoccales</taxon>
        <taxon>Geminicoccaceae</taxon>
        <taxon>Tistrella</taxon>
    </lineage>
</organism>
<proteinExistence type="inferred from homology"/>
<name>A0ABQ1IED7_9PROT</name>
<dbReference type="Proteomes" id="UP000603352">
    <property type="component" value="Unassembled WGS sequence"/>
</dbReference>
<keyword evidence="2" id="KW-0378">Hydrolase</keyword>
<dbReference type="InterPro" id="IPR050565">
    <property type="entry name" value="LYPA1-2/EST-like"/>
</dbReference>
<evidence type="ECO:0000259" key="3">
    <source>
        <dbReference type="Pfam" id="PF02230"/>
    </source>
</evidence>
<feature type="domain" description="Phospholipase/carboxylesterase/thioesterase" evidence="3">
    <location>
        <begin position="2"/>
        <end position="215"/>
    </location>
</feature>
<accession>A0ABQ1IED7</accession>
<evidence type="ECO:0000256" key="1">
    <source>
        <dbReference type="ARBA" id="ARBA00006499"/>
    </source>
</evidence>
<evidence type="ECO:0000256" key="2">
    <source>
        <dbReference type="ARBA" id="ARBA00022801"/>
    </source>
</evidence>
<dbReference type="InterPro" id="IPR003140">
    <property type="entry name" value="PLipase/COase/thioEstase"/>
</dbReference>